<dbReference type="GO" id="GO:0005737">
    <property type="term" value="C:cytoplasm"/>
    <property type="evidence" value="ECO:0007669"/>
    <property type="project" value="UniProtKB-SubCell"/>
</dbReference>
<evidence type="ECO:0000313" key="1">
    <source>
        <dbReference type="EMBL" id="RUO97174.1"/>
    </source>
</evidence>
<dbReference type="PANTHER" id="PTHR31169">
    <property type="entry name" value="OS05G0300700 PROTEIN"/>
    <property type="match status" value="1"/>
</dbReference>
<evidence type="ECO:0000313" key="2">
    <source>
        <dbReference type="Proteomes" id="UP000268093"/>
    </source>
</evidence>
<comment type="caution">
    <text evidence="1">The sequence shown here is derived from an EMBL/GenBank/DDBJ whole genome shotgun (WGS) entry which is preliminary data.</text>
</comment>
<dbReference type="GO" id="GO:0005634">
    <property type="term" value="C:nucleus"/>
    <property type="evidence" value="ECO:0007669"/>
    <property type="project" value="UniProtKB-SubCell"/>
</dbReference>
<proteinExistence type="predicted"/>
<dbReference type="Pfam" id="PF10497">
    <property type="entry name" value="zf-4CXXC_R1"/>
    <property type="match status" value="1"/>
</dbReference>
<dbReference type="GO" id="GO:0006355">
    <property type="term" value="P:regulation of DNA-templated transcription"/>
    <property type="evidence" value="ECO:0007669"/>
    <property type="project" value="InterPro"/>
</dbReference>
<reference evidence="1 2" key="1">
    <citation type="journal article" date="2018" name="New Phytol.">
        <title>Phylogenomics of Endogonaceae and evolution of mycorrhizas within Mucoromycota.</title>
        <authorList>
            <person name="Chang Y."/>
            <person name="Desiro A."/>
            <person name="Na H."/>
            <person name="Sandor L."/>
            <person name="Lipzen A."/>
            <person name="Clum A."/>
            <person name="Barry K."/>
            <person name="Grigoriev I.V."/>
            <person name="Martin F.M."/>
            <person name="Stajich J.E."/>
            <person name="Smith M.E."/>
            <person name="Bonito G."/>
            <person name="Spatafora J.W."/>
        </authorList>
    </citation>
    <scope>NUCLEOTIDE SEQUENCE [LARGE SCALE GENOMIC DNA]</scope>
    <source>
        <strain evidence="1 2">GMNB39</strain>
    </source>
</reference>
<dbReference type="EMBL" id="RBNI01018103">
    <property type="protein sequence ID" value="RUO97174.1"/>
    <property type="molecule type" value="Genomic_DNA"/>
</dbReference>
<dbReference type="Proteomes" id="UP000268093">
    <property type="component" value="Unassembled WGS sequence"/>
</dbReference>
<dbReference type="InterPro" id="IPR018866">
    <property type="entry name" value="Znf-4CXXC_R1"/>
</dbReference>
<dbReference type="InterPro" id="IPR040221">
    <property type="entry name" value="CDCA7/CDA7L"/>
</dbReference>
<dbReference type="OrthoDB" id="298344at2759"/>
<dbReference type="PANTHER" id="PTHR31169:SF8">
    <property type="entry name" value="ZINC-FINGER DOMAIN OF MONOAMINE-OXIDASE A REPRESSOR R1 PROTEIN"/>
    <property type="match status" value="1"/>
</dbReference>
<dbReference type="GO" id="GO:0008270">
    <property type="term" value="F:zinc ion binding"/>
    <property type="evidence" value="ECO:0007669"/>
    <property type="project" value="UniProtKB-KW"/>
</dbReference>
<name>A0A433A3B6_9FUNG</name>
<keyword evidence="1" id="KW-0479">Metal-binding</keyword>
<gene>
    <name evidence="1" type="ORF">BC936DRAFT_140857</name>
</gene>
<protein>
    <submittedName>
        <fullName evidence="1">Zinc-finger domain of monoamine-oxidase A repressor R1-domain-containing protein</fullName>
    </submittedName>
</protein>
<keyword evidence="1" id="KW-0863">Zinc-finger</keyword>
<keyword evidence="2" id="KW-1185">Reference proteome</keyword>
<feature type="non-terminal residue" evidence="1">
    <location>
        <position position="226"/>
    </location>
</feature>
<organism evidence="1 2">
    <name type="scientific">Jimgerdemannia flammicorona</name>
    <dbReference type="NCBI Taxonomy" id="994334"/>
    <lineage>
        <taxon>Eukaryota</taxon>
        <taxon>Fungi</taxon>
        <taxon>Fungi incertae sedis</taxon>
        <taxon>Mucoromycota</taxon>
        <taxon>Mucoromycotina</taxon>
        <taxon>Endogonomycetes</taxon>
        <taxon>Endogonales</taxon>
        <taxon>Endogonaceae</taxon>
        <taxon>Jimgerdemannia</taxon>
    </lineage>
</organism>
<keyword evidence="1" id="KW-0862">Zinc</keyword>
<sequence>MIWIYIPPAENKSHSILQEIIFNGLDSSSDEDDYVENTTAQRRKVESCGTPSALCFPHSLDLISYFIFSHRNAFVSIRVLARSPMAAEVTPAAASRAGGFTTQSTGPHATNAGQMHKHPPAWAGPVWPDAGRTMLDWPIRDQHDDTANRSNLPRSNARVLVRVSERVPSSPGQSLEDARQTGEWVCPKCQGNCNCSFCRRKSGLVPTGPLVYIAREKGYAGVSEYL</sequence>
<accession>A0A433A3B6</accession>